<keyword evidence="2" id="KW-1185">Reference proteome</keyword>
<name>A0AAF0FNB3_9EURY</name>
<protein>
    <submittedName>
        <fullName evidence="1">Uncharacterized protein</fullName>
    </submittedName>
</protein>
<dbReference type="AlphaFoldDB" id="A0AAF0FNB3"/>
<evidence type="ECO:0000313" key="1">
    <source>
        <dbReference type="EMBL" id="WFN36622.1"/>
    </source>
</evidence>
<organism evidence="1 2">
    <name type="scientific">Methanomicrobium antiquum</name>
    <dbReference type="NCBI Taxonomy" id="487686"/>
    <lineage>
        <taxon>Archaea</taxon>
        <taxon>Methanobacteriati</taxon>
        <taxon>Methanobacteriota</taxon>
        <taxon>Stenosarchaea group</taxon>
        <taxon>Methanomicrobia</taxon>
        <taxon>Methanomicrobiales</taxon>
        <taxon>Methanomicrobiaceae</taxon>
        <taxon>Methanomicrobium</taxon>
    </lineage>
</organism>
<proteinExistence type="predicted"/>
<gene>
    <name evidence="1" type="ORF">L1994_10840</name>
</gene>
<sequence length="182" mass="20876">MSLEIAKKDLEDYMAGIKKDMPKISGNVAHMIASMLIGYRTGLYDRAIGRADKILGKIEKDESKSALKCAVSIIRAHSIELLPSQKSIRSEFNWEGHDPTKTFGVKLPEEKDCTFKPEDEKFYAIKLSKDEIKVPLEFKRDNALIFAYSTAYLFSIEDQRPLEEQVLGYVLQRIEYYQKEDA</sequence>
<dbReference type="Proteomes" id="UP001218895">
    <property type="component" value="Chromosome"/>
</dbReference>
<dbReference type="RefSeq" id="WP_278099456.1">
    <property type="nucleotide sequence ID" value="NZ_CP091092.1"/>
</dbReference>
<dbReference type="KEGG" id="manq:L1994_10840"/>
<dbReference type="GeneID" id="79950900"/>
<accession>A0AAF0FNB3</accession>
<dbReference type="EMBL" id="CP091092">
    <property type="protein sequence ID" value="WFN36622.1"/>
    <property type="molecule type" value="Genomic_DNA"/>
</dbReference>
<reference evidence="1" key="1">
    <citation type="submission" date="2022-01" db="EMBL/GenBank/DDBJ databases">
        <title>Complete genome of Methanomicrobium antiquum DSM 21220.</title>
        <authorList>
            <person name="Chen S.-C."/>
            <person name="You Y.-T."/>
            <person name="Zhou Y.-Z."/>
            <person name="Lai M.-C."/>
        </authorList>
    </citation>
    <scope>NUCLEOTIDE SEQUENCE</scope>
    <source>
        <strain evidence="1">DSM 21220</strain>
    </source>
</reference>
<evidence type="ECO:0000313" key="2">
    <source>
        <dbReference type="Proteomes" id="UP001218895"/>
    </source>
</evidence>